<keyword evidence="3" id="KW-1185">Reference proteome</keyword>
<dbReference type="Proteomes" id="UP001500212">
    <property type="component" value="Unassembled WGS sequence"/>
</dbReference>
<accession>A0ABP8TG36</accession>
<evidence type="ECO:0000313" key="2">
    <source>
        <dbReference type="EMBL" id="GAA4604084.1"/>
    </source>
</evidence>
<evidence type="ECO:0000259" key="1">
    <source>
        <dbReference type="Pfam" id="PF22549"/>
    </source>
</evidence>
<dbReference type="RefSeq" id="WP_345350072.1">
    <property type="nucleotide sequence ID" value="NZ_BAABHJ010000003.1"/>
</dbReference>
<name>A0ABP8TG36_9ACTN</name>
<reference evidence="3" key="1">
    <citation type="journal article" date="2019" name="Int. J. Syst. Evol. Microbiol.">
        <title>The Global Catalogue of Microorganisms (GCM) 10K type strain sequencing project: providing services to taxonomists for standard genome sequencing and annotation.</title>
        <authorList>
            <consortium name="The Broad Institute Genomics Platform"/>
            <consortium name="The Broad Institute Genome Sequencing Center for Infectious Disease"/>
            <person name="Wu L."/>
            <person name="Ma J."/>
        </authorList>
    </citation>
    <scope>NUCLEOTIDE SEQUENCE [LARGE SCALE GENOMIC DNA]</scope>
    <source>
        <strain evidence="3">JCM 17938</strain>
    </source>
</reference>
<organism evidence="2 3">
    <name type="scientific">Actinoallomurus liliacearum</name>
    <dbReference type="NCBI Taxonomy" id="1080073"/>
    <lineage>
        <taxon>Bacteria</taxon>
        <taxon>Bacillati</taxon>
        <taxon>Actinomycetota</taxon>
        <taxon>Actinomycetes</taxon>
        <taxon>Streptosporangiales</taxon>
        <taxon>Thermomonosporaceae</taxon>
        <taxon>Actinoallomurus</taxon>
    </lineage>
</organism>
<sequence>MAELTLNGLATRPSQVWGGVRLVPLVREEPIEDLRLDARLYDADAGVVAVDPRTVYCSYIPHGYVATWADDGAPAAAYGTQLRDSAERDRAPDRMRLRFHRRMARRLDKNRLRFLPLHLALEGYLALHFGGPELAWEEWSQQAIRRGLSPRAEEAYTGGAVRGLADALRVFEIHPGQCGVLVHVADALAAAFVVPHPADYRALHSTLVHDLYGELIYHYAMLGGPVPAFGARVDDTAVRSLADLRAAARTQRDEWAAFHDGVMAGGLLGGDYTYDYVQQVGPYRLSRLLPSFERQRENHLGELIADDAGRLAYLKTFRLSENQVRRGHLLTRLAAGDWRLSTTAAAMGVTEPELVRRIEAAGFGYLLRQDVRDHYRARARRGAPGRER</sequence>
<protein>
    <recommendedName>
        <fullName evidence="1">ARG and Rhodanese-Phosphatase-superfamily-associated domain-containing protein</fullName>
    </recommendedName>
</protein>
<feature type="domain" description="ARG and Rhodanese-Phosphatase-superfamily-associated" evidence="1">
    <location>
        <begin position="4"/>
        <end position="280"/>
    </location>
</feature>
<dbReference type="Pfam" id="PF22549">
    <property type="entry name" value="ARPP-2"/>
    <property type="match status" value="1"/>
</dbReference>
<dbReference type="InterPro" id="IPR054346">
    <property type="entry name" value="ARPP-2"/>
</dbReference>
<gene>
    <name evidence="2" type="ORF">GCM10023195_13840</name>
</gene>
<evidence type="ECO:0000313" key="3">
    <source>
        <dbReference type="Proteomes" id="UP001500212"/>
    </source>
</evidence>
<dbReference type="EMBL" id="BAABHJ010000003">
    <property type="protein sequence ID" value="GAA4604084.1"/>
    <property type="molecule type" value="Genomic_DNA"/>
</dbReference>
<proteinExistence type="predicted"/>
<comment type="caution">
    <text evidence="2">The sequence shown here is derived from an EMBL/GenBank/DDBJ whole genome shotgun (WGS) entry which is preliminary data.</text>
</comment>